<dbReference type="OrthoDB" id="10256523at2759"/>
<sequence length="602" mass="67016">MSSINYNTKTSRAGRSQTKYSSDNALALNSPYKYSSLDAVNDSDLKASLTKEERLQRENAKLKMELEDLRAQYHQLLEEKKDEVFDERRINLLKAQVMQLERQVVLLSEGLSSQMYRCLEVENAVETLTDRLRSMLSVDTPAAEVSVARAQLTQLIEMCTDVRQKLHRNNKVTTVEKLSMPWVLSKRNLVKQPVTLVDLCYGKTNNLNLQQVSALESRLSQLFKHLHGMRQTLGFVLAPGPDPCDQAQQLLSRSVYARLVNQATQCSHLLDHCCSNLLTLSLIMPSAPWAGVEQQVSQELSADGVLALLPAFPRGGPQQRARRAAEALARAANYSRLIAMQQVEALQAELDFHRSVYSLQVRHTEGLMQAIRQAYQAFQDNVAQTLCLPLQDVLSCYDGLKSTASEAALRDFLTAFKENSEQLREAADALDPSKNQGDEALSKYGRDFFRSVEELLKECMDERDRATSELEALKLEHEKACESLRALKSERREKKSAGPAAYPVKAVGTERVGPENPSDPLQCGHVASDATPPASTIPPQQQQSTPGKTPPPDSMSPSTSVVSETGSSQQPRVTRRLTNQQSGKNPSGNQTRKISPRPPWQS</sequence>
<feature type="region of interest" description="Disordered" evidence="2">
    <location>
        <begin position="489"/>
        <end position="602"/>
    </location>
</feature>
<evidence type="ECO:0000256" key="1">
    <source>
        <dbReference type="SAM" id="Coils"/>
    </source>
</evidence>
<feature type="compositionally biased region" description="Polar residues" evidence="2">
    <location>
        <begin position="564"/>
        <end position="593"/>
    </location>
</feature>
<reference evidence="3" key="1">
    <citation type="submission" date="2021-01" db="EMBL/GenBank/DDBJ databases">
        <authorList>
            <person name="Zahm M."/>
            <person name="Roques C."/>
            <person name="Cabau C."/>
            <person name="Klopp C."/>
            <person name="Donnadieu C."/>
            <person name="Jouanno E."/>
            <person name="Lampietro C."/>
            <person name="Louis A."/>
            <person name="Herpin A."/>
            <person name="Echchiki A."/>
            <person name="Berthelot C."/>
            <person name="Parey E."/>
            <person name="Roest-Crollius H."/>
            <person name="Braasch I."/>
            <person name="Postlethwait J."/>
            <person name="Bobe J."/>
            <person name="Montfort J."/>
            <person name="Bouchez O."/>
            <person name="Begum T."/>
            <person name="Mejri S."/>
            <person name="Adams A."/>
            <person name="Chen W.-J."/>
            <person name="Guiguen Y."/>
        </authorList>
    </citation>
    <scope>NUCLEOTIDE SEQUENCE</scope>
    <source>
        <tissue evidence="3">Blood</tissue>
    </source>
</reference>
<comment type="caution">
    <text evidence="3">The sequence shown here is derived from an EMBL/GenBank/DDBJ whole genome shotgun (WGS) entry which is preliminary data.</text>
</comment>
<name>A0A8T3DTX9_9TELE</name>
<evidence type="ECO:0000313" key="4">
    <source>
        <dbReference type="Proteomes" id="UP000829720"/>
    </source>
</evidence>
<organism evidence="3 4">
    <name type="scientific">Albula goreensis</name>
    <dbReference type="NCBI Taxonomy" id="1534307"/>
    <lineage>
        <taxon>Eukaryota</taxon>
        <taxon>Metazoa</taxon>
        <taxon>Chordata</taxon>
        <taxon>Craniata</taxon>
        <taxon>Vertebrata</taxon>
        <taxon>Euteleostomi</taxon>
        <taxon>Actinopterygii</taxon>
        <taxon>Neopterygii</taxon>
        <taxon>Teleostei</taxon>
        <taxon>Albuliformes</taxon>
        <taxon>Albulidae</taxon>
        <taxon>Albula</taxon>
    </lineage>
</organism>
<proteinExistence type="predicted"/>
<evidence type="ECO:0000313" key="3">
    <source>
        <dbReference type="EMBL" id="KAI1900322.1"/>
    </source>
</evidence>
<evidence type="ECO:0000256" key="2">
    <source>
        <dbReference type="SAM" id="MobiDB-lite"/>
    </source>
</evidence>
<dbReference type="Proteomes" id="UP000829720">
    <property type="component" value="Unassembled WGS sequence"/>
</dbReference>
<dbReference type="AlphaFoldDB" id="A0A8T3DTX9"/>
<feature type="coiled-coil region" evidence="1">
    <location>
        <begin position="45"/>
        <end position="83"/>
    </location>
</feature>
<gene>
    <name evidence="3" type="ORF">AGOR_G00048780</name>
</gene>
<protein>
    <submittedName>
        <fullName evidence="3">Uncharacterized protein</fullName>
    </submittedName>
</protein>
<keyword evidence="1" id="KW-0175">Coiled coil</keyword>
<keyword evidence="4" id="KW-1185">Reference proteome</keyword>
<accession>A0A8T3DTX9</accession>
<feature type="compositionally biased region" description="Low complexity" evidence="2">
    <location>
        <begin position="530"/>
        <end position="546"/>
    </location>
</feature>
<dbReference type="EMBL" id="JAERUA010000004">
    <property type="protein sequence ID" value="KAI1900322.1"/>
    <property type="molecule type" value="Genomic_DNA"/>
</dbReference>